<dbReference type="VEuPathDB" id="CryptoDB:ChTU502y2012_321g0045"/>
<accession>A0A0S4TBQ6</accession>
<dbReference type="VEuPathDB" id="CryptoDB:CHUDEA1_1650"/>
<name>A0A0S4TBQ6_CRYHO</name>
<evidence type="ECO:0000313" key="1">
    <source>
        <dbReference type="EMBL" id="CUV04107.1"/>
    </source>
</evidence>
<dbReference type="Proteomes" id="UP001429100">
    <property type="component" value="Unassembled WGS sequence"/>
</dbReference>
<gene>
    <name evidence="1" type="ORF">CHUDEA1_1650</name>
    <name evidence="2" type="ORF">GY17_00001170</name>
</gene>
<evidence type="ECO:0000313" key="3">
    <source>
        <dbReference type="Proteomes" id="UP001429100"/>
    </source>
</evidence>
<dbReference type="Proteomes" id="UP000199752">
    <property type="component" value="Chromosome 1"/>
</dbReference>
<keyword evidence="3" id="KW-1185">Reference proteome</keyword>
<proteinExistence type="predicted"/>
<reference evidence="1" key="2">
    <citation type="submission" date="2015-08" db="EMBL/GenBank/DDBJ databases">
        <authorList>
            <person name="Babu N.S."/>
            <person name="Beckwith C.J."/>
            <person name="Beseler K.G."/>
            <person name="Brison A."/>
            <person name="Carone J.V."/>
            <person name="Caskin T.P."/>
            <person name="Diamond M."/>
            <person name="Durham M.E."/>
            <person name="Foxe J.M."/>
            <person name="Go M."/>
            <person name="Henderson B.A."/>
            <person name="Jones I.B."/>
            <person name="McGettigan J.A."/>
            <person name="Micheletti S.J."/>
            <person name="Nasrallah M.E."/>
            <person name="Ortiz D."/>
            <person name="Piller C.R."/>
            <person name="Privatt S.R."/>
            <person name="Schneider S.L."/>
            <person name="Sharp S."/>
            <person name="Smith T.C."/>
            <person name="Stanton J.D."/>
            <person name="Ullery H.E."/>
            <person name="Wilson R.J."/>
            <person name="Serrano M.G."/>
            <person name="Buck G."/>
            <person name="Lee V."/>
            <person name="Wang Y."/>
            <person name="Carvalho R."/>
            <person name="Voegtly L."/>
            <person name="Shi R."/>
            <person name="Duckworth R."/>
            <person name="Johnson A."/>
            <person name="Loviza R."/>
            <person name="Walstead R."/>
            <person name="Shah Z."/>
            <person name="Kiflezghi M."/>
            <person name="Wade K."/>
            <person name="Ball S.L."/>
            <person name="Bradley K.W."/>
            <person name="Asai D.J."/>
            <person name="Bowman C.A."/>
            <person name="Russell D.A."/>
            <person name="Pope W.H."/>
            <person name="Jacobs-Sera D."/>
            <person name="Hendrix R.W."/>
            <person name="Hatfull G.F."/>
        </authorList>
    </citation>
    <scope>NUCLEOTIDE SEQUENCE [LARGE SCALE GENOMIC DNA]</scope>
</reference>
<reference evidence="2 3" key="1">
    <citation type="submission" date="2014-11" db="EMBL/GenBank/DDBJ databases">
        <title>Comparative genomic analysis of Cryptosporidium hominis reveals occurrence of genetic recombination in virulent subtypes.</title>
        <authorList>
            <person name="Guo Y."/>
            <person name="Tang K."/>
            <person name="Frace M."/>
            <person name="Li N."/>
            <person name="Roellig D.M."/>
            <person name="Sammons S."/>
            <person name="Knipe K."/>
            <person name="Rowe L."/>
            <person name="Feng Y."/>
            <person name="Xiao L."/>
        </authorList>
    </citation>
    <scope>NUCLEOTIDE SEQUENCE [LARGE SCALE GENOMIC DNA]</scope>
    <source>
        <strain evidence="2">30976</strain>
    </source>
</reference>
<dbReference type="VEuPathDB" id="CryptoDB:Chro.10190"/>
<organism evidence="1">
    <name type="scientific">Cryptosporidium hominis</name>
    <dbReference type="NCBI Taxonomy" id="237895"/>
    <lineage>
        <taxon>Eukaryota</taxon>
        <taxon>Sar</taxon>
        <taxon>Alveolata</taxon>
        <taxon>Apicomplexa</taxon>
        <taxon>Conoidasida</taxon>
        <taxon>Coccidia</taxon>
        <taxon>Eucoccidiorida</taxon>
        <taxon>Eimeriorina</taxon>
        <taxon>Cryptosporidiidae</taxon>
        <taxon>Cryptosporidium</taxon>
    </lineage>
</organism>
<protein>
    <submittedName>
        <fullName evidence="1">Uncharacterized protein</fullName>
    </submittedName>
</protein>
<sequence length="152" mass="17376">MENLIIMWSLMKSCCYSIGGSSCTDPVNFNADWCSLIHTNDEESKNFQYKLNSSKKDESSENQKKISMSSTDINDLVNYFIKCALNGVSVDIYDQASQSFVSGKYFINRNLNIITFKSPVHTIIIPFKAVSLYRSKLSNSYKILDKYTPKQF</sequence>
<dbReference type="EMBL" id="LN877947">
    <property type="protein sequence ID" value="CUV04107.1"/>
    <property type="molecule type" value="Genomic_DNA"/>
</dbReference>
<reference evidence="2 3" key="3">
    <citation type="submission" date="2017-10" db="EMBL/GenBank/DDBJ databases">
        <title>Consistent, comparative and evidence-based genome annotation and re-annotation for the closely-related species, Cryptosporidium parvum, C. hominis and C. tyzzeri.</title>
        <authorList>
            <person name="Baptista R.P."/>
            <person name="Li Y."/>
            <person name="Sateriale A."/>
            <person name="Striepen B."/>
            <person name="Kissinger J.C."/>
        </authorList>
    </citation>
    <scope>NUCLEOTIDE SEQUENCE [LARGE SCALE GENOMIC DNA]</scope>
    <source>
        <strain evidence="2">30976</strain>
    </source>
</reference>
<evidence type="ECO:0000313" key="2">
    <source>
        <dbReference type="EMBL" id="PPS97216.1"/>
    </source>
</evidence>
<dbReference type="AlphaFoldDB" id="A0A0S4TBQ6"/>
<dbReference type="VEuPathDB" id="CryptoDB:GY17_00001170"/>
<dbReference type="EMBL" id="JTAI01000044">
    <property type="protein sequence ID" value="PPS97216.1"/>
    <property type="molecule type" value="Genomic_DNA"/>
</dbReference>